<evidence type="ECO:0000256" key="1">
    <source>
        <dbReference type="SAM" id="SignalP"/>
    </source>
</evidence>
<dbReference type="Proteomes" id="UP001166286">
    <property type="component" value="Unassembled WGS sequence"/>
</dbReference>
<dbReference type="InterPro" id="IPR039535">
    <property type="entry name" value="ASST-like"/>
</dbReference>
<protein>
    <recommendedName>
        <fullName evidence="4">ASST-domain-containing protein</fullName>
    </recommendedName>
</protein>
<feature type="signal peptide" evidence="1">
    <location>
        <begin position="1"/>
        <end position="18"/>
    </location>
</feature>
<proteinExistence type="predicted"/>
<name>A0AA39U677_9LECA</name>
<comment type="caution">
    <text evidence="2">The sequence shown here is derived from an EMBL/GenBank/DDBJ whole genome shotgun (WGS) entry which is preliminary data.</text>
</comment>
<sequence>MVPVIAAVVLAALPLAQIASCGSSPPSCPLGPGLESAEIVNTPPTWPYQKFKSSPFTPPQFRITTNGQPLAPGLLFITPSEQTPEVATSDVAPLIMTDAGQLVFNGPIVNATNFRHAVYKGKNILTYWSGISTAGANIGHGYGNVTFLDTSYNEILTVCPKLGLVTPDNTEYSCEADLHESFTTDGDTIIVSAYNATQTDLTSVGGPKDGWIFDCLFFEIEPETGKILFQWSAIEHVPVTASQQPLAGTGLNQSVPWDWFHINSIVNIGDEYLVNSRHTWTTFLLTSQGEIIWQIQGNTGGDFGPLPENGHFRWQHHASPHNITKDSITLSYFNNYNSAIDNGTNQTTGLELLLSLPPKKSVSPIVLKDLADPNEAIFAESQGSAEILPNGNTIMNYGQIAILKEYGPNSNSDVRWTAQFAGPNLVQSYRGFKHVWHATPTTCPDLVVENNGTCGAGYVSWNGATDVTAWAVYEGPTNNQLSFVGNVGYRGFETAFTVGGECVQVAAVIDGKECERSNVACI</sequence>
<dbReference type="AlphaFoldDB" id="A0AA39U677"/>
<gene>
    <name evidence="2" type="ORF">JMJ35_008922</name>
</gene>
<keyword evidence="1" id="KW-0732">Signal</keyword>
<dbReference type="PANTHER" id="PTHR35340">
    <property type="entry name" value="PQQ ENZYME REPEAT PROTEIN-RELATED"/>
    <property type="match status" value="1"/>
</dbReference>
<dbReference type="Pfam" id="PF14269">
    <property type="entry name" value="Arylsulfotran_2"/>
    <property type="match status" value="1"/>
</dbReference>
<reference evidence="2" key="1">
    <citation type="submission" date="2023-03" db="EMBL/GenBank/DDBJ databases">
        <title>Complete genome of Cladonia borealis.</title>
        <authorList>
            <person name="Park H."/>
        </authorList>
    </citation>
    <scope>NUCLEOTIDE SEQUENCE</scope>
    <source>
        <strain evidence="2">ANT050790</strain>
    </source>
</reference>
<evidence type="ECO:0000313" key="2">
    <source>
        <dbReference type="EMBL" id="KAK0508646.1"/>
    </source>
</evidence>
<accession>A0AA39U677</accession>
<dbReference type="PANTHER" id="PTHR35340:SF6">
    <property type="entry name" value="ASST-DOMAIN-CONTAINING PROTEIN"/>
    <property type="match status" value="1"/>
</dbReference>
<feature type="chain" id="PRO_5041225559" description="ASST-domain-containing protein" evidence="1">
    <location>
        <begin position="19"/>
        <end position="522"/>
    </location>
</feature>
<evidence type="ECO:0000313" key="3">
    <source>
        <dbReference type="Proteomes" id="UP001166286"/>
    </source>
</evidence>
<keyword evidence="3" id="KW-1185">Reference proteome</keyword>
<evidence type="ECO:0008006" key="4">
    <source>
        <dbReference type="Google" id="ProtNLM"/>
    </source>
</evidence>
<organism evidence="2 3">
    <name type="scientific">Cladonia borealis</name>
    <dbReference type="NCBI Taxonomy" id="184061"/>
    <lineage>
        <taxon>Eukaryota</taxon>
        <taxon>Fungi</taxon>
        <taxon>Dikarya</taxon>
        <taxon>Ascomycota</taxon>
        <taxon>Pezizomycotina</taxon>
        <taxon>Lecanoromycetes</taxon>
        <taxon>OSLEUM clade</taxon>
        <taxon>Lecanoromycetidae</taxon>
        <taxon>Lecanorales</taxon>
        <taxon>Lecanorineae</taxon>
        <taxon>Cladoniaceae</taxon>
        <taxon>Cladonia</taxon>
    </lineage>
</organism>
<dbReference type="EMBL" id="JAFEKC020000020">
    <property type="protein sequence ID" value="KAK0508646.1"/>
    <property type="molecule type" value="Genomic_DNA"/>
</dbReference>
<dbReference type="InterPro" id="IPR053143">
    <property type="entry name" value="Arylsulfate_ST"/>
</dbReference>